<dbReference type="FunFam" id="1.20.1440.230:FF:000001">
    <property type="entry name" value="Mitochondrial NADH dehydrogenase flavoprotein 1"/>
    <property type="match status" value="1"/>
</dbReference>
<keyword evidence="8" id="KW-1185">Reference proteome</keyword>
<protein>
    <submittedName>
        <fullName evidence="7">NADH dehydrogenase</fullName>
    </submittedName>
</protein>
<dbReference type="SUPFAM" id="SSF142019">
    <property type="entry name" value="Nqo1 FMN-binding domain-like"/>
    <property type="match status" value="1"/>
</dbReference>
<dbReference type="FunFam" id="3.40.50.11540:FF:000001">
    <property type="entry name" value="NADH dehydrogenase [ubiquinone] flavoprotein 1, mitochondrial"/>
    <property type="match status" value="1"/>
</dbReference>
<keyword evidence="4" id="KW-0408">Iron</keyword>
<gene>
    <name evidence="7" type="ORF">JZK55_11800</name>
</gene>
<proteinExistence type="inferred from homology"/>
<keyword evidence="3" id="KW-0479">Metal-binding</keyword>
<dbReference type="Pfam" id="PF13187">
    <property type="entry name" value="Fer4_9"/>
    <property type="match status" value="1"/>
</dbReference>
<dbReference type="PROSITE" id="PS00645">
    <property type="entry name" value="COMPLEX1_51K_2"/>
    <property type="match status" value="1"/>
</dbReference>
<feature type="domain" description="4Fe-4S ferredoxin-type" evidence="6">
    <location>
        <begin position="571"/>
        <end position="598"/>
    </location>
</feature>
<dbReference type="Gene3D" id="3.40.30.10">
    <property type="entry name" value="Glutaredoxin"/>
    <property type="match status" value="1"/>
</dbReference>
<dbReference type="GO" id="GO:0046872">
    <property type="term" value="F:metal ion binding"/>
    <property type="evidence" value="ECO:0007669"/>
    <property type="project" value="UniProtKB-KW"/>
</dbReference>
<dbReference type="EMBL" id="AP022873">
    <property type="protein sequence ID" value="BCB96258.1"/>
    <property type="molecule type" value="Genomic_DNA"/>
</dbReference>
<dbReference type="GO" id="GO:0008137">
    <property type="term" value="F:NADH dehydrogenase (ubiquinone) activity"/>
    <property type="evidence" value="ECO:0007669"/>
    <property type="project" value="InterPro"/>
</dbReference>
<evidence type="ECO:0000256" key="2">
    <source>
        <dbReference type="ARBA" id="ARBA00022485"/>
    </source>
</evidence>
<dbReference type="PROSITE" id="PS00198">
    <property type="entry name" value="4FE4S_FER_1"/>
    <property type="match status" value="1"/>
</dbReference>
<evidence type="ECO:0000256" key="5">
    <source>
        <dbReference type="ARBA" id="ARBA00023014"/>
    </source>
</evidence>
<dbReference type="GO" id="GO:0010181">
    <property type="term" value="F:FMN binding"/>
    <property type="evidence" value="ECO:0007669"/>
    <property type="project" value="InterPro"/>
</dbReference>
<organism evidence="7 8">
    <name type="scientific">Dissulfurispira thermophila</name>
    <dbReference type="NCBI Taxonomy" id="2715679"/>
    <lineage>
        <taxon>Bacteria</taxon>
        <taxon>Pseudomonadati</taxon>
        <taxon>Nitrospirota</taxon>
        <taxon>Thermodesulfovibrionia</taxon>
        <taxon>Thermodesulfovibrionales</taxon>
        <taxon>Dissulfurispiraceae</taxon>
        <taxon>Dissulfurispira</taxon>
    </lineage>
</organism>
<reference evidence="7 8" key="1">
    <citation type="submission" date="2020-03" db="EMBL/GenBank/DDBJ databases">
        <title>Complete genome sequences of two sulfur-disproportionating bacterial strains T55J and Mzg5.</title>
        <authorList>
            <person name="Umezawa K."/>
            <person name="Kojima H."/>
            <person name="Kato Y."/>
            <person name="Fukui M."/>
        </authorList>
    </citation>
    <scope>NUCLEOTIDE SEQUENCE [LARGE SCALE GENOMIC DNA]</scope>
    <source>
        <strain evidence="7 8">T55J</strain>
    </source>
</reference>
<dbReference type="Proteomes" id="UP000516360">
    <property type="component" value="Chromosome"/>
</dbReference>
<name>A0A7G1H0Z1_9BACT</name>
<dbReference type="PANTHER" id="PTHR43578:SF3">
    <property type="entry name" value="NADH-QUINONE OXIDOREDUCTASE SUBUNIT F"/>
    <property type="match status" value="1"/>
</dbReference>
<dbReference type="InterPro" id="IPR037225">
    <property type="entry name" value="Nuo51_FMN-bd_sf"/>
</dbReference>
<evidence type="ECO:0000259" key="6">
    <source>
        <dbReference type="PROSITE" id="PS51379"/>
    </source>
</evidence>
<dbReference type="SUPFAM" id="SSF52833">
    <property type="entry name" value="Thioredoxin-like"/>
    <property type="match status" value="1"/>
</dbReference>
<dbReference type="InterPro" id="IPR036249">
    <property type="entry name" value="Thioredoxin-like_sf"/>
</dbReference>
<dbReference type="PROSITE" id="PS51379">
    <property type="entry name" value="4FE4S_FER_2"/>
    <property type="match status" value="2"/>
</dbReference>
<evidence type="ECO:0000256" key="1">
    <source>
        <dbReference type="ARBA" id="ARBA00007523"/>
    </source>
</evidence>
<sequence>MNTQALNINSSMNNCYIEIKVCMGTSGRASGGNDVLRAFKQYIQESGIEALIGRRCRYKKVGCRGFCSKDVLVDVIINGNKVTYQSVKPIMVERIVQEHIVNGTPVNEWLTKEDYESFHTKQHKIVLGPCGEIDPENIDDYLNMNGYKAARKAITQMSQDDVIKKVIMSGLRGRGGSGFLTGKKWEICKAQKETPKYIICNVGEVNRPLAEGNPHAIIEGLLIGGYAIGAQKGYIYIRERYHLSVERLRNAISQARDKGFIGKNIFDSDFNFDIEFSFGTEAFICGEETALMESIEGKRAMPRFRPPFPAQKGLWGKPTVINNAETLSNIPIIIGKGAKWFASIGTEESKGTKVFTLSGKVKNIGLVEIPMGMSLRDIVYGIGGGIAGNKALKAVQVGGPSGGLIPLSMIDMGLDYESLAKVGSIVGSGGMVVFDEDDCIVSVTKFFIEFLQRESCGKCTPCRIGTKRMLELLTKITDGRGEDSDLITLERLSSLMTSSSLCGLGRTAPNPFITSLSHFRDEYIAHIRDKKCPAGVCTALITFTIMEELCKGCTLCKKVCPAGAITGELKKPHKIDQNICIKCGACFKACKFKAIKKG</sequence>
<dbReference type="Gene3D" id="3.40.50.11540">
    <property type="entry name" value="NADH-ubiquinone oxidoreductase 51kDa subunit"/>
    <property type="match status" value="1"/>
</dbReference>
<dbReference type="Gene3D" id="3.10.20.600">
    <property type="match status" value="1"/>
</dbReference>
<feature type="domain" description="4Fe-4S ferredoxin-type" evidence="6">
    <location>
        <begin position="541"/>
        <end position="570"/>
    </location>
</feature>
<evidence type="ECO:0000313" key="7">
    <source>
        <dbReference type="EMBL" id="BCB96258.1"/>
    </source>
</evidence>
<dbReference type="RefSeq" id="WP_207106017.1">
    <property type="nucleotide sequence ID" value="NZ_AP022873.1"/>
</dbReference>
<dbReference type="SUPFAM" id="SSF54862">
    <property type="entry name" value="4Fe-4S ferredoxins"/>
    <property type="match status" value="1"/>
</dbReference>
<dbReference type="Gene3D" id="3.30.70.20">
    <property type="match status" value="1"/>
</dbReference>
<dbReference type="AlphaFoldDB" id="A0A7G1H0Z1"/>
<evidence type="ECO:0000256" key="4">
    <source>
        <dbReference type="ARBA" id="ARBA00023004"/>
    </source>
</evidence>
<dbReference type="InterPro" id="IPR011538">
    <property type="entry name" value="Nuo51_FMN-bd"/>
</dbReference>
<dbReference type="CDD" id="cd02980">
    <property type="entry name" value="TRX_Fd_family"/>
    <property type="match status" value="1"/>
</dbReference>
<comment type="similarity">
    <text evidence="1">Belongs to the complex I 51 kDa subunit family.</text>
</comment>
<dbReference type="KEGG" id="dtp:JZK55_11800"/>
<evidence type="ECO:0000313" key="8">
    <source>
        <dbReference type="Proteomes" id="UP000516360"/>
    </source>
</evidence>
<accession>A0A7G1H0Z1</accession>
<dbReference type="Pfam" id="PF10589">
    <property type="entry name" value="NADH_4Fe-4S"/>
    <property type="match status" value="1"/>
</dbReference>
<dbReference type="Gene3D" id="1.20.1440.230">
    <property type="entry name" value="NADH-ubiquinone oxidoreductase 51kDa subunit, iron-sulphur binding domain"/>
    <property type="match status" value="1"/>
</dbReference>
<dbReference type="SMART" id="SM00928">
    <property type="entry name" value="NADH_4Fe-4S"/>
    <property type="match status" value="1"/>
</dbReference>
<dbReference type="Pfam" id="PF01512">
    <property type="entry name" value="Complex1_51K"/>
    <property type="match status" value="1"/>
</dbReference>
<dbReference type="InterPro" id="IPR019575">
    <property type="entry name" value="Nuop51_4Fe4S-bd"/>
</dbReference>
<dbReference type="InterPro" id="IPR017900">
    <property type="entry name" value="4Fe4S_Fe_S_CS"/>
</dbReference>
<dbReference type="Gene3D" id="6.10.250.1450">
    <property type="match status" value="1"/>
</dbReference>
<dbReference type="SUPFAM" id="SSF142984">
    <property type="entry name" value="Nqo1 middle domain-like"/>
    <property type="match status" value="1"/>
</dbReference>
<dbReference type="GO" id="GO:0051539">
    <property type="term" value="F:4 iron, 4 sulfur cluster binding"/>
    <property type="evidence" value="ECO:0007669"/>
    <property type="project" value="UniProtKB-KW"/>
</dbReference>
<dbReference type="PANTHER" id="PTHR43578">
    <property type="entry name" value="NADH-QUINONE OXIDOREDUCTASE SUBUNIT F"/>
    <property type="match status" value="1"/>
</dbReference>
<keyword evidence="5" id="KW-0411">Iron-sulfur</keyword>
<keyword evidence="2" id="KW-0004">4Fe-4S</keyword>
<dbReference type="InterPro" id="IPR017896">
    <property type="entry name" value="4Fe4S_Fe-S-bd"/>
</dbReference>
<dbReference type="SUPFAM" id="SSF140490">
    <property type="entry name" value="Nqo1C-terminal domain-like"/>
    <property type="match status" value="1"/>
</dbReference>
<dbReference type="InterPro" id="IPR001949">
    <property type="entry name" value="NADH-UbQ_OxRdtase_51kDa_CS"/>
</dbReference>
<evidence type="ECO:0000256" key="3">
    <source>
        <dbReference type="ARBA" id="ARBA00022723"/>
    </source>
</evidence>
<dbReference type="InterPro" id="IPR037207">
    <property type="entry name" value="Nuop51_4Fe4S-bd_sf"/>
</dbReference>